<dbReference type="InterPro" id="IPR050164">
    <property type="entry name" value="Peptidase_C19"/>
</dbReference>
<dbReference type="PROSITE" id="PS50235">
    <property type="entry name" value="USP_3"/>
    <property type="match status" value="1"/>
</dbReference>
<comment type="similarity">
    <text evidence="2">Belongs to the peptidase C19 family.</text>
</comment>
<sequence length="895" mass="98352">MAGDPSEKAVSGFVTAPFSKRFKSLRKSEKPEKVEKVEKEQKAAGPNQDEDGQRSMEKTAIPPVPSSTVATAPTPTTNGKVSIDKKRPGSSNHSNPLSLNRFFPTKQQKEKRQAEEQTAKVPPSERLRKAQELHAKQYQVDELLKRLVESGREGVHKEEARKALSSNYAAYDPGKAYRLLEMQLKTEAGHIEPYDPNVTLVGAENREAVTCYLAALLAAMFIRLDAYECMLKPNPQHTPTQRRLCYQIRLWVNMVRTGMLVHIDQMKDLQESLADCGWPDARDLAQQDASEAFANITEALNLPLLTLEVNLFHQGKTDKDDHKVVEERLLNISVPLPSPNAPNGTEVKLEDCLEEYFNTKVEIKRDHTDEKDGPSIANGNTIRIAEGNDDSGECSSPAQMEDEVGPLPFPPLPETSQLSDAPQYSEPEGCTSASFTGSSRPVTRPRTGSAIQRLVLDENSKVAGSADMPGILARTGTKIVKVMTIPAWQIYRLVPFTHRSGKSAEPVTDREVISNLNERPVVGICLKRWNFQDGVAKKSNTVVDIPDSMSLPHYMAAENKLGQDFSPKFKLTLEATVCHRGDSTNSGHYITLLRINPKLLTDNRRHIADPPPDYEEAQWAKFDDLAQDTGGRVVCVDDIKKSLREEMPYLLFYRIEPIIEVPRSSMDDGSNTEPPSYMDSTINVENAGTSNDSTSGKSDSVLPIVSRQGSGYFDNALQSSGPSIRFSLDIPGSRSSWGDDLTGVASRSRRGSLAAQTESGNAPSPAVIPGTNGAVTPGLTTPSQESPAHKLRAVARGFMTRNKSEAHVEGAGESKVMDMINKISRPGSREILKSDFAGDTPPLGSPTTENGPDGAYPRRSYEKKEKRSKGKKKANDKQDSSEKGKAMPDRECSVM</sequence>
<feature type="region of interest" description="Disordered" evidence="8">
    <location>
        <begin position="364"/>
        <end position="446"/>
    </location>
</feature>
<feature type="region of interest" description="Disordered" evidence="8">
    <location>
        <begin position="832"/>
        <end position="895"/>
    </location>
</feature>
<dbReference type="Proteomes" id="UP001201980">
    <property type="component" value="Unassembled WGS sequence"/>
</dbReference>
<organism evidence="10 11">
    <name type="scientific">Zalerion maritima</name>
    <dbReference type="NCBI Taxonomy" id="339359"/>
    <lineage>
        <taxon>Eukaryota</taxon>
        <taxon>Fungi</taxon>
        <taxon>Dikarya</taxon>
        <taxon>Ascomycota</taxon>
        <taxon>Pezizomycotina</taxon>
        <taxon>Sordariomycetes</taxon>
        <taxon>Lulworthiomycetidae</taxon>
        <taxon>Lulworthiales</taxon>
        <taxon>Lulworthiaceae</taxon>
        <taxon>Zalerion</taxon>
    </lineage>
</organism>
<feature type="compositionally biased region" description="Basic and acidic residues" evidence="8">
    <location>
        <begin position="873"/>
        <end position="895"/>
    </location>
</feature>
<dbReference type="GO" id="GO:0005829">
    <property type="term" value="C:cytosol"/>
    <property type="evidence" value="ECO:0007669"/>
    <property type="project" value="TreeGrafter"/>
</dbReference>
<evidence type="ECO:0000313" key="10">
    <source>
        <dbReference type="EMBL" id="KAJ2902394.1"/>
    </source>
</evidence>
<dbReference type="EMBL" id="JAKWBI020000114">
    <property type="protein sequence ID" value="KAJ2902394.1"/>
    <property type="molecule type" value="Genomic_DNA"/>
</dbReference>
<dbReference type="AlphaFoldDB" id="A0AAD5RR80"/>
<dbReference type="EC" id="3.4.19.12" evidence="3"/>
<dbReference type="SUPFAM" id="SSF54001">
    <property type="entry name" value="Cysteine proteinases"/>
    <property type="match status" value="1"/>
</dbReference>
<keyword evidence="11" id="KW-1185">Reference proteome</keyword>
<evidence type="ECO:0000256" key="6">
    <source>
        <dbReference type="ARBA" id="ARBA00022801"/>
    </source>
</evidence>
<feature type="compositionally biased region" description="Basic and acidic residues" evidence="8">
    <location>
        <begin position="26"/>
        <end position="42"/>
    </location>
</feature>
<evidence type="ECO:0000256" key="2">
    <source>
        <dbReference type="ARBA" id="ARBA00009085"/>
    </source>
</evidence>
<keyword evidence="4" id="KW-0645">Protease</keyword>
<dbReference type="InterPro" id="IPR028889">
    <property type="entry name" value="USP"/>
</dbReference>
<feature type="compositionally biased region" description="Polar residues" evidence="8">
    <location>
        <begin position="431"/>
        <end position="441"/>
    </location>
</feature>
<keyword evidence="6 10" id="KW-0378">Hydrolase</keyword>
<feature type="region of interest" description="Disordered" evidence="8">
    <location>
        <begin position="737"/>
        <end position="788"/>
    </location>
</feature>
<comment type="catalytic activity">
    <reaction evidence="1">
        <text>Thiol-dependent hydrolysis of ester, thioester, amide, peptide and isopeptide bonds formed by the C-terminal Gly of ubiquitin (a 76-residue protein attached to proteins as an intracellular targeting signal).</text>
        <dbReference type="EC" id="3.4.19.12"/>
    </reaction>
</comment>
<dbReference type="GO" id="GO:0005634">
    <property type="term" value="C:nucleus"/>
    <property type="evidence" value="ECO:0007669"/>
    <property type="project" value="UniProtKB-SubCell"/>
</dbReference>
<keyword evidence="7" id="KW-0788">Thiol protease</keyword>
<feature type="compositionally biased region" description="Polar residues" evidence="8">
    <location>
        <begin position="89"/>
        <end position="98"/>
    </location>
</feature>
<proteinExistence type="inferred from homology"/>
<dbReference type="InterPro" id="IPR001394">
    <property type="entry name" value="Peptidase_C19_UCH"/>
</dbReference>
<feature type="region of interest" description="Disordered" evidence="8">
    <location>
        <begin position="1"/>
        <end position="126"/>
    </location>
</feature>
<dbReference type="Pfam" id="PF00443">
    <property type="entry name" value="UCH"/>
    <property type="match status" value="1"/>
</dbReference>
<dbReference type="InterPro" id="IPR038765">
    <property type="entry name" value="Papain-like_cys_pep_sf"/>
</dbReference>
<evidence type="ECO:0000256" key="7">
    <source>
        <dbReference type="ARBA" id="ARBA00022807"/>
    </source>
</evidence>
<feature type="domain" description="USP" evidence="9">
    <location>
        <begin position="201"/>
        <end position="656"/>
    </location>
</feature>
<evidence type="ECO:0000256" key="1">
    <source>
        <dbReference type="ARBA" id="ARBA00000707"/>
    </source>
</evidence>
<evidence type="ECO:0000313" key="11">
    <source>
        <dbReference type="Proteomes" id="UP001201980"/>
    </source>
</evidence>
<evidence type="ECO:0000256" key="5">
    <source>
        <dbReference type="ARBA" id="ARBA00022786"/>
    </source>
</evidence>
<dbReference type="Gene3D" id="3.90.70.10">
    <property type="entry name" value="Cysteine proteinases"/>
    <property type="match status" value="2"/>
</dbReference>
<dbReference type="GO" id="GO:0004843">
    <property type="term" value="F:cysteine-type deubiquitinase activity"/>
    <property type="evidence" value="ECO:0007669"/>
    <property type="project" value="UniProtKB-EC"/>
</dbReference>
<dbReference type="PANTHER" id="PTHR24006:SF722">
    <property type="entry name" value="UBIQUITIN CARBOXYL-TERMINAL HYDROLASE 48"/>
    <property type="match status" value="1"/>
</dbReference>
<feature type="compositionally biased region" description="Basic and acidic residues" evidence="8">
    <location>
        <begin position="107"/>
        <end position="126"/>
    </location>
</feature>
<reference evidence="10" key="1">
    <citation type="submission" date="2022-07" db="EMBL/GenBank/DDBJ databases">
        <title>Draft genome sequence of Zalerion maritima ATCC 34329, a (micro)plastics degrading marine fungus.</title>
        <authorList>
            <person name="Paco A."/>
            <person name="Goncalves M.F.M."/>
            <person name="Rocha-Santos T.A.P."/>
            <person name="Alves A."/>
        </authorList>
    </citation>
    <scope>NUCLEOTIDE SEQUENCE</scope>
    <source>
        <strain evidence="10">ATCC 34329</strain>
    </source>
</reference>
<feature type="compositionally biased region" description="Basic and acidic residues" evidence="8">
    <location>
        <begin position="364"/>
        <end position="373"/>
    </location>
</feature>
<evidence type="ECO:0000256" key="4">
    <source>
        <dbReference type="ARBA" id="ARBA00022670"/>
    </source>
</evidence>
<name>A0AAD5RR80_9PEZI</name>
<evidence type="ECO:0000256" key="3">
    <source>
        <dbReference type="ARBA" id="ARBA00012759"/>
    </source>
</evidence>
<accession>A0AAD5RR80</accession>
<gene>
    <name evidence="10" type="ORF">MKZ38_000640</name>
</gene>
<evidence type="ECO:0000256" key="8">
    <source>
        <dbReference type="SAM" id="MobiDB-lite"/>
    </source>
</evidence>
<evidence type="ECO:0000259" key="9">
    <source>
        <dbReference type="PROSITE" id="PS50235"/>
    </source>
</evidence>
<dbReference type="PANTHER" id="PTHR24006">
    <property type="entry name" value="UBIQUITIN CARBOXYL-TERMINAL HYDROLASE"/>
    <property type="match status" value="1"/>
</dbReference>
<feature type="compositionally biased region" description="Low complexity" evidence="8">
    <location>
        <begin position="66"/>
        <end position="77"/>
    </location>
</feature>
<feature type="region of interest" description="Disordered" evidence="8">
    <location>
        <begin position="663"/>
        <end position="702"/>
    </location>
</feature>
<feature type="compositionally biased region" description="Polar residues" evidence="8">
    <location>
        <begin position="667"/>
        <end position="698"/>
    </location>
</feature>
<dbReference type="GO" id="GO:0016579">
    <property type="term" value="P:protein deubiquitination"/>
    <property type="evidence" value="ECO:0007669"/>
    <property type="project" value="InterPro"/>
</dbReference>
<comment type="caution">
    <text evidence="10">The sequence shown here is derived from an EMBL/GenBank/DDBJ whole genome shotgun (WGS) entry which is preliminary data.</text>
</comment>
<keyword evidence="5" id="KW-0833">Ubl conjugation pathway</keyword>
<protein>
    <recommendedName>
        <fullName evidence="3">ubiquitinyl hydrolase 1</fullName>
        <ecNumber evidence="3">3.4.19.12</ecNumber>
    </recommendedName>
</protein>
<dbReference type="GO" id="GO:0006508">
    <property type="term" value="P:proteolysis"/>
    <property type="evidence" value="ECO:0007669"/>
    <property type="project" value="UniProtKB-KW"/>
</dbReference>